<sequence length="108" mass="11246">MACGAVQLVAAAGAVREPLARCSMRSWCGVLLTKGTAGGGECLFETQRGAHSLPADGEDEQAEYQKAPDSREAGGTQVDDLLPQDSDGRLDGVQREHRDGGHHEGDGG</sequence>
<accession>A0ABQ2XSN0</accession>
<feature type="compositionally biased region" description="Basic and acidic residues" evidence="1">
    <location>
        <begin position="86"/>
        <end position="108"/>
    </location>
</feature>
<proteinExistence type="predicted"/>
<keyword evidence="3" id="KW-1185">Reference proteome</keyword>
<evidence type="ECO:0008006" key="4">
    <source>
        <dbReference type="Google" id="ProtNLM"/>
    </source>
</evidence>
<reference evidence="3" key="1">
    <citation type="journal article" date="2019" name="Int. J. Syst. Evol. Microbiol.">
        <title>The Global Catalogue of Microorganisms (GCM) 10K type strain sequencing project: providing services to taxonomists for standard genome sequencing and annotation.</title>
        <authorList>
            <consortium name="The Broad Institute Genomics Platform"/>
            <consortium name="The Broad Institute Genome Sequencing Center for Infectious Disease"/>
            <person name="Wu L."/>
            <person name="Ma J."/>
        </authorList>
    </citation>
    <scope>NUCLEOTIDE SEQUENCE [LARGE SCALE GENOMIC DNA]</scope>
    <source>
        <strain evidence="3">JCM 4866</strain>
    </source>
</reference>
<comment type="caution">
    <text evidence="2">The sequence shown here is derived from an EMBL/GenBank/DDBJ whole genome shotgun (WGS) entry which is preliminary data.</text>
</comment>
<evidence type="ECO:0000313" key="2">
    <source>
        <dbReference type="EMBL" id="GGX30993.1"/>
    </source>
</evidence>
<gene>
    <name evidence="2" type="ORF">GCM10010383_71670</name>
</gene>
<protein>
    <recommendedName>
        <fullName evidence="4">Secreted protein</fullName>
    </recommendedName>
</protein>
<evidence type="ECO:0000256" key="1">
    <source>
        <dbReference type="SAM" id="MobiDB-lite"/>
    </source>
</evidence>
<dbReference type="EMBL" id="BMWC01000016">
    <property type="protein sequence ID" value="GGX30993.1"/>
    <property type="molecule type" value="Genomic_DNA"/>
</dbReference>
<dbReference type="Proteomes" id="UP000617743">
    <property type="component" value="Unassembled WGS sequence"/>
</dbReference>
<organism evidence="2 3">
    <name type="scientific">Streptomyces lomondensis</name>
    <dbReference type="NCBI Taxonomy" id="68229"/>
    <lineage>
        <taxon>Bacteria</taxon>
        <taxon>Bacillati</taxon>
        <taxon>Actinomycetota</taxon>
        <taxon>Actinomycetes</taxon>
        <taxon>Kitasatosporales</taxon>
        <taxon>Streptomycetaceae</taxon>
        <taxon>Streptomyces</taxon>
    </lineage>
</organism>
<feature type="region of interest" description="Disordered" evidence="1">
    <location>
        <begin position="51"/>
        <end position="108"/>
    </location>
</feature>
<name>A0ABQ2XSN0_9ACTN</name>
<evidence type="ECO:0000313" key="3">
    <source>
        <dbReference type="Proteomes" id="UP000617743"/>
    </source>
</evidence>